<feature type="transmembrane region" description="Helical" evidence="2">
    <location>
        <begin position="134"/>
        <end position="152"/>
    </location>
</feature>
<keyword evidence="6" id="KW-1185">Reference proteome</keyword>
<gene>
    <name evidence="5" type="ORF">D7318_08715</name>
    <name evidence="4" type="ORF">D7319_07860</name>
</gene>
<feature type="compositionally biased region" description="Polar residues" evidence="1">
    <location>
        <begin position="1"/>
        <end position="15"/>
    </location>
</feature>
<keyword evidence="2" id="KW-0472">Membrane</keyword>
<evidence type="ECO:0000256" key="2">
    <source>
        <dbReference type="SAM" id="Phobius"/>
    </source>
</evidence>
<feature type="transmembrane region" description="Helical" evidence="2">
    <location>
        <begin position="249"/>
        <end position="274"/>
    </location>
</feature>
<feature type="transmembrane region" description="Helical" evidence="2">
    <location>
        <begin position="181"/>
        <end position="197"/>
    </location>
</feature>
<proteinExistence type="predicted"/>
<protein>
    <recommendedName>
        <fullName evidence="3">Acyltransferase 3 domain-containing protein</fullName>
    </recommendedName>
</protein>
<dbReference type="PANTHER" id="PTHR37312:SF1">
    <property type="entry name" value="MEMBRANE-BOUND ACYLTRANSFERASE YKRP-RELATED"/>
    <property type="match status" value="1"/>
</dbReference>
<evidence type="ECO:0000313" key="6">
    <source>
        <dbReference type="Proteomes" id="UP000268652"/>
    </source>
</evidence>
<feature type="region of interest" description="Disordered" evidence="1">
    <location>
        <begin position="1"/>
        <end position="27"/>
    </location>
</feature>
<dbReference type="EMBL" id="RBDY01000004">
    <property type="protein sequence ID" value="RKN25288.1"/>
    <property type="molecule type" value="Genomic_DNA"/>
</dbReference>
<keyword evidence="2" id="KW-1133">Transmembrane helix</keyword>
<keyword evidence="2" id="KW-0812">Transmembrane</keyword>
<dbReference type="PANTHER" id="PTHR37312">
    <property type="entry name" value="MEMBRANE-BOUND ACYLTRANSFERASE YKRP-RELATED"/>
    <property type="match status" value="1"/>
</dbReference>
<dbReference type="GO" id="GO:0016747">
    <property type="term" value="F:acyltransferase activity, transferring groups other than amino-acyl groups"/>
    <property type="evidence" value="ECO:0007669"/>
    <property type="project" value="InterPro"/>
</dbReference>
<reference evidence="6 7" key="1">
    <citation type="submission" date="2018-09" db="EMBL/GenBank/DDBJ databases">
        <title>Streptomyces sp. nov. DS1-2, an endophytic actinomycete isolated from roots of Dendrobium scabrilingue.</title>
        <authorList>
            <person name="Kuncharoen N."/>
            <person name="Kudo T."/>
            <person name="Ohkuma M."/>
            <person name="Yuki M."/>
            <person name="Tanasupawat S."/>
        </authorList>
    </citation>
    <scope>NUCLEOTIDE SEQUENCE [LARGE SCALE GENOMIC DNA]</scope>
    <source>
        <strain evidence="4 7">AZ1-7</strain>
        <strain evidence="5 6">DS1-2</strain>
    </source>
</reference>
<dbReference type="Proteomes" id="UP000268652">
    <property type="component" value="Unassembled WGS sequence"/>
</dbReference>
<evidence type="ECO:0000256" key="1">
    <source>
        <dbReference type="SAM" id="MobiDB-lite"/>
    </source>
</evidence>
<dbReference type="Pfam" id="PF01757">
    <property type="entry name" value="Acyl_transf_3"/>
    <property type="match status" value="1"/>
</dbReference>
<feature type="transmembrane region" description="Helical" evidence="2">
    <location>
        <begin position="209"/>
        <end position="229"/>
    </location>
</feature>
<dbReference type="EMBL" id="RBDX01000004">
    <property type="protein sequence ID" value="RKN11025.1"/>
    <property type="molecule type" value="Genomic_DNA"/>
</dbReference>
<comment type="caution">
    <text evidence="4">The sequence shown here is derived from an EMBL/GenBank/DDBJ whole genome shotgun (WGS) entry which is preliminary data.</text>
</comment>
<feature type="transmembrane region" description="Helical" evidence="2">
    <location>
        <begin position="281"/>
        <end position="299"/>
    </location>
</feature>
<feature type="transmembrane region" description="Helical" evidence="2">
    <location>
        <begin position="60"/>
        <end position="82"/>
    </location>
</feature>
<dbReference type="AlphaFoldDB" id="A0A3A9WDG8"/>
<feature type="domain" description="Acyltransferase 3" evidence="3">
    <location>
        <begin position="32"/>
        <end position="335"/>
    </location>
</feature>
<dbReference type="Proteomes" id="UP000275024">
    <property type="component" value="Unassembled WGS sequence"/>
</dbReference>
<evidence type="ECO:0000313" key="7">
    <source>
        <dbReference type="Proteomes" id="UP000275024"/>
    </source>
</evidence>
<dbReference type="InterPro" id="IPR002656">
    <property type="entry name" value="Acyl_transf_3_dom"/>
</dbReference>
<feature type="transmembrane region" description="Helical" evidence="2">
    <location>
        <begin position="319"/>
        <end position="340"/>
    </location>
</feature>
<dbReference type="OrthoDB" id="6623990at2"/>
<accession>A0A3A9WDG8</accession>
<evidence type="ECO:0000313" key="5">
    <source>
        <dbReference type="EMBL" id="RKN25288.1"/>
    </source>
</evidence>
<evidence type="ECO:0000259" key="3">
    <source>
        <dbReference type="Pfam" id="PF01757"/>
    </source>
</evidence>
<dbReference type="RefSeq" id="WP_120696294.1">
    <property type="nucleotide sequence ID" value="NZ_RBDX01000004.1"/>
</dbReference>
<feature type="transmembrane region" description="Helical" evidence="2">
    <location>
        <begin position="94"/>
        <end position="114"/>
    </location>
</feature>
<evidence type="ECO:0000313" key="4">
    <source>
        <dbReference type="EMBL" id="RKN11025.1"/>
    </source>
</evidence>
<name>A0A3A9WDG8_9ACTN</name>
<organism evidence="4 7">
    <name type="scientific">Streptomyces radicis</name>
    <dbReference type="NCBI Taxonomy" id="1750517"/>
    <lineage>
        <taxon>Bacteria</taxon>
        <taxon>Bacillati</taxon>
        <taxon>Actinomycetota</taxon>
        <taxon>Actinomycetes</taxon>
        <taxon>Kitasatosporales</taxon>
        <taxon>Streptomycetaceae</taxon>
        <taxon>Streptomyces</taxon>
    </lineage>
</organism>
<dbReference type="InterPro" id="IPR052734">
    <property type="entry name" value="Nod_factor_acetyltransferase"/>
</dbReference>
<sequence>MSGPQQTKESTSVPRQAQEGPGAGGRAPERDAFFDNAKYLAIVLVAVAHAWEPLHPDSRIVMALYMTVYTFHMPAFIVIAGYFSRSFDGSPRRVARLVTGVAVPYVVFQVAYVFWMRRLEDDRTTYVPLFEPKWLMWFLLALLLWRLTVPLWQAVRWPLPLSLAIAAAASASPTLSNDLQIQRVLQFLPFFVLGLVLRPEHFRMARHRAVRLVALPVFAGAAAVAYLVAPRMEYQWLYHRESAQELGEAWWAGVGMTLALFGCAVLLTVCFFSLVPGRRMWFTALGAGTISGYLLHGFLISGARAWGWYDPEVVRQLPWSLAITTAVAAAGVTLLCTPPVRRAFRPVMEPRMAWFFRRHP</sequence>